<accession>A0A016XDI6</accession>
<dbReference type="Proteomes" id="UP000023268">
    <property type="component" value="Unassembled WGS sequence"/>
</dbReference>
<organism evidence="2 3">
    <name type="scientific">Hylemonella gracilis str. Niagara R</name>
    <dbReference type="NCBI Taxonomy" id="1458275"/>
    <lineage>
        <taxon>Bacteria</taxon>
        <taxon>Pseudomonadati</taxon>
        <taxon>Pseudomonadota</taxon>
        <taxon>Betaproteobacteria</taxon>
        <taxon>Burkholderiales</taxon>
        <taxon>Comamonadaceae</taxon>
        <taxon>Hylemonella</taxon>
    </lineage>
</organism>
<proteinExistence type="inferred from homology"/>
<evidence type="ECO:0000313" key="2">
    <source>
        <dbReference type="EMBL" id="EYC49960.1"/>
    </source>
</evidence>
<dbReference type="RefSeq" id="WP_035604213.1">
    <property type="nucleotide sequence ID" value="NZ_JEMG01000001.1"/>
</dbReference>
<dbReference type="PANTHER" id="PTHR38692:SF1">
    <property type="entry name" value="PROTEIN SMG"/>
    <property type="match status" value="1"/>
</dbReference>
<dbReference type="InterPro" id="IPR007456">
    <property type="entry name" value="Smg"/>
</dbReference>
<dbReference type="Pfam" id="PF04361">
    <property type="entry name" value="DUF494"/>
    <property type="match status" value="1"/>
</dbReference>
<dbReference type="HAMAP" id="MF_00598">
    <property type="entry name" value="Smg"/>
    <property type="match status" value="1"/>
</dbReference>
<dbReference type="STRING" id="1458275.AZ34_01940"/>
<dbReference type="AlphaFoldDB" id="A0A016XDI6"/>
<dbReference type="PANTHER" id="PTHR38692">
    <property type="entry name" value="PROTEIN SMG"/>
    <property type="match status" value="1"/>
</dbReference>
<name>A0A016XDI6_9BURK</name>
<dbReference type="OrthoDB" id="5297467at2"/>
<dbReference type="EMBL" id="JEMG01000001">
    <property type="protein sequence ID" value="EYC49960.1"/>
    <property type="molecule type" value="Genomic_DNA"/>
</dbReference>
<dbReference type="eggNOG" id="COG2922">
    <property type="taxonomic scope" value="Bacteria"/>
</dbReference>
<evidence type="ECO:0000256" key="1">
    <source>
        <dbReference type="HAMAP-Rule" id="MF_00598"/>
    </source>
</evidence>
<comment type="similarity">
    <text evidence="1">Belongs to the Smg family.</text>
</comment>
<comment type="caution">
    <text evidence="2">The sequence shown here is derived from an EMBL/GenBank/DDBJ whole genome shotgun (WGS) entry which is preliminary data.</text>
</comment>
<sequence length="154" mass="17922">MFDVLVYVYENYWQGDACPEWSQLERTLSTLGFEPEEIEGALYWLDGLYDAVQGQLEHPELQHPASMRVYLPREQEHLGEECLGYLGFLEASGLLPPFMREVVVDRAMVLPSEYLSREMLRLILRMAYWSFGTEPQEHLVLNELSDDGVLRVLH</sequence>
<protein>
    <recommendedName>
        <fullName evidence="1">Protein Smg homolog</fullName>
    </recommendedName>
</protein>
<gene>
    <name evidence="1" type="primary">smg</name>
    <name evidence="2" type="ORF">AZ34_01940</name>
</gene>
<reference evidence="2 3" key="1">
    <citation type="submission" date="2014-02" db="EMBL/GenBank/DDBJ databases">
        <title>Draft Genome of Hylemonella gracilis isolated from the Niagara River.</title>
        <authorList>
            <person name="Pawlowski D.R."/>
            <person name="Koudelka G.B."/>
        </authorList>
    </citation>
    <scope>NUCLEOTIDE SEQUENCE [LARGE SCALE GENOMIC DNA]</scope>
    <source>
        <strain evidence="2 3">Niagara R</strain>
    </source>
</reference>
<evidence type="ECO:0000313" key="3">
    <source>
        <dbReference type="Proteomes" id="UP000023268"/>
    </source>
</evidence>